<dbReference type="RefSeq" id="WP_063199628.1">
    <property type="nucleotide sequence ID" value="NZ_CAMITG010000002.1"/>
</dbReference>
<dbReference type="InterPro" id="IPR000587">
    <property type="entry name" value="Creatinase_N"/>
</dbReference>
<name>A0A2X4UPA0_SERPL</name>
<evidence type="ECO:0000313" key="11">
    <source>
        <dbReference type="Proteomes" id="UP000594967"/>
    </source>
</evidence>
<dbReference type="GO" id="GO:0004177">
    <property type="term" value="F:aminopeptidase activity"/>
    <property type="evidence" value="ECO:0007669"/>
    <property type="project" value="UniProtKB-KW"/>
</dbReference>
<dbReference type="GO" id="GO:0006508">
    <property type="term" value="P:proteolysis"/>
    <property type="evidence" value="ECO:0007669"/>
    <property type="project" value="UniProtKB-KW"/>
</dbReference>
<keyword evidence="1" id="KW-0645">Protease</keyword>
<protein>
    <submittedName>
        <fullName evidence="8">Aminopeptidase P family protein</fullName>
    </submittedName>
    <submittedName>
        <fullName evidence="9">Uncharacterized peptidase SA1530</fullName>
        <ecNumber evidence="9">3.4.-.-</ecNumber>
    </submittedName>
</protein>
<dbReference type="PROSITE" id="PS00491">
    <property type="entry name" value="PROLINE_PEPTIDASE"/>
    <property type="match status" value="1"/>
</dbReference>
<dbReference type="Pfam" id="PF01321">
    <property type="entry name" value="Creatinase_N"/>
    <property type="match status" value="1"/>
</dbReference>
<evidence type="ECO:0000256" key="3">
    <source>
        <dbReference type="ARBA" id="ARBA00022801"/>
    </source>
</evidence>
<feature type="domain" description="Peptidase M24" evidence="6">
    <location>
        <begin position="181"/>
        <end position="387"/>
    </location>
</feature>
<evidence type="ECO:0000313" key="10">
    <source>
        <dbReference type="Proteomes" id="UP000248897"/>
    </source>
</evidence>
<dbReference type="SUPFAM" id="SSF53092">
    <property type="entry name" value="Creatinase/prolidase N-terminal domain"/>
    <property type="match status" value="1"/>
</dbReference>
<dbReference type="GO" id="GO:0046872">
    <property type="term" value="F:metal ion binding"/>
    <property type="evidence" value="ECO:0007669"/>
    <property type="project" value="UniProtKB-KW"/>
</dbReference>
<dbReference type="InterPro" id="IPR029149">
    <property type="entry name" value="Creatin/AminoP/Spt16_N"/>
</dbReference>
<dbReference type="InterPro" id="IPR000994">
    <property type="entry name" value="Pept_M24"/>
</dbReference>
<dbReference type="InterPro" id="IPR001131">
    <property type="entry name" value="Peptidase_M24B_aminopep-P_CS"/>
</dbReference>
<evidence type="ECO:0000259" key="6">
    <source>
        <dbReference type="Pfam" id="PF00557"/>
    </source>
</evidence>
<dbReference type="Pfam" id="PF00557">
    <property type="entry name" value="Peptidase_M24"/>
    <property type="match status" value="1"/>
</dbReference>
<dbReference type="Proteomes" id="UP000248897">
    <property type="component" value="Chromosome 1"/>
</dbReference>
<dbReference type="GO" id="GO:0008237">
    <property type="term" value="F:metallopeptidase activity"/>
    <property type="evidence" value="ECO:0007669"/>
    <property type="project" value="UniProtKB-KW"/>
</dbReference>
<keyword evidence="4" id="KW-0482">Metalloprotease</keyword>
<reference evidence="9 10" key="1">
    <citation type="submission" date="2018-06" db="EMBL/GenBank/DDBJ databases">
        <authorList>
            <consortium name="Pathogen Informatics"/>
            <person name="Doyle S."/>
        </authorList>
    </citation>
    <scope>NUCLEOTIDE SEQUENCE [LARGE SCALE GENOMIC DNA]</scope>
    <source>
        <strain evidence="9 10">NCTC12961</strain>
    </source>
</reference>
<dbReference type="SUPFAM" id="SSF55920">
    <property type="entry name" value="Creatinase/aminopeptidase"/>
    <property type="match status" value="1"/>
</dbReference>
<dbReference type="Proteomes" id="UP000594967">
    <property type="component" value="Chromosome"/>
</dbReference>
<keyword evidence="2 5" id="KW-0479">Metal-binding</keyword>
<dbReference type="AlphaFoldDB" id="A0A2X4UPA0"/>
<feature type="domain" description="Creatinase N-terminal" evidence="7">
    <location>
        <begin position="35"/>
        <end position="172"/>
    </location>
</feature>
<keyword evidence="8" id="KW-0031">Aminopeptidase</keyword>
<dbReference type="PANTHER" id="PTHR46112">
    <property type="entry name" value="AMINOPEPTIDASE"/>
    <property type="match status" value="1"/>
</dbReference>
<dbReference type="Gene3D" id="3.40.350.10">
    <property type="entry name" value="Creatinase/prolidase N-terminal domain"/>
    <property type="match status" value="1"/>
</dbReference>
<organism evidence="9 10">
    <name type="scientific">Serratia plymuthica</name>
    <dbReference type="NCBI Taxonomy" id="82996"/>
    <lineage>
        <taxon>Bacteria</taxon>
        <taxon>Pseudomonadati</taxon>
        <taxon>Pseudomonadota</taxon>
        <taxon>Gammaproteobacteria</taxon>
        <taxon>Enterobacterales</taxon>
        <taxon>Yersiniaceae</taxon>
        <taxon>Serratia</taxon>
    </lineage>
</organism>
<evidence type="ECO:0000313" key="9">
    <source>
        <dbReference type="EMBL" id="SQI40653.1"/>
    </source>
</evidence>
<evidence type="ECO:0000256" key="2">
    <source>
        <dbReference type="ARBA" id="ARBA00022723"/>
    </source>
</evidence>
<sequence>MATGIGGCTPQQALEQLQPLTDNPPAIASGEYRQRIQHAQRLMRENDIDACYINAGNNLLYFTGTSWSPSERMVGAVIPAEGEIAYIAPWFEIGTFKDAQVIEAEIFSWHEEEDPYQLFFTLLASRGLTGAGRPRKVAICETASVTLFLGLQQYAGDIELIGAQAVTGHCRSRKSPTEIALMQTANNITLRVQQAAASILHPGITASELINFVDKAHRKMGTTGSYFCIALFGSDSAFPHGVKEPKPLRDNDIVLLDTGCRYKGYLSDITRTYVYGEPSARQRFAWQAEHEAQAAAFSVIAPGVPCHKVDDAARQVLASYGFGPDYQLPGLPHRTGHGIGLDIHEAPYLVRKRQEQLDVGMCASIEPMLCLPGEFGIRLEDHFYVTEGGAHWFTPPAKSLDDPFDLAS</sequence>
<reference evidence="8 11" key="2">
    <citation type="submission" date="2020-12" db="EMBL/GenBank/DDBJ databases">
        <title>FDA dAtabase for Regulatory Grade micrObial Sequences (FDA-ARGOS): Supporting development and validation of Infectious Disease Dx tests.</title>
        <authorList>
            <person name="Sproer C."/>
            <person name="Gronow S."/>
            <person name="Severitt S."/>
            <person name="Schroder I."/>
            <person name="Tallon L."/>
            <person name="Sadzewicz L."/>
            <person name="Zhao X."/>
            <person name="Boylan J."/>
            <person name="Ott S."/>
            <person name="Bowen H."/>
            <person name="Vavikolanu K."/>
            <person name="Mehta A."/>
            <person name="Aluvathingal J."/>
            <person name="Nadendla S."/>
            <person name="Lowell S."/>
            <person name="Myers T."/>
            <person name="Yan Y."/>
            <person name="Sichtig H."/>
        </authorList>
    </citation>
    <scope>NUCLEOTIDE SEQUENCE [LARGE SCALE GENOMIC DNA]</scope>
    <source>
        <strain evidence="8 11">FDAARGOS_907</strain>
    </source>
</reference>
<keyword evidence="11" id="KW-1185">Reference proteome</keyword>
<evidence type="ECO:0000259" key="7">
    <source>
        <dbReference type="Pfam" id="PF01321"/>
    </source>
</evidence>
<proteinExistence type="inferred from homology"/>
<dbReference type="Gene3D" id="3.90.230.10">
    <property type="entry name" value="Creatinase/methionine aminopeptidase superfamily"/>
    <property type="match status" value="1"/>
</dbReference>
<dbReference type="EMBL" id="CP065673">
    <property type="protein sequence ID" value="QPS20738.1"/>
    <property type="molecule type" value="Genomic_DNA"/>
</dbReference>
<dbReference type="PANTHER" id="PTHR46112:SF3">
    <property type="entry name" value="AMINOPEPTIDASE YPDF"/>
    <property type="match status" value="1"/>
</dbReference>
<evidence type="ECO:0000256" key="1">
    <source>
        <dbReference type="ARBA" id="ARBA00022670"/>
    </source>
</evidence>
<evidence type="ECO:0000313" key="8">
    <source>
        <dbReference type="EMBL" id="QPS20738.1"/>
    </source>
</evidence>
<evidence type="ECO:0000256" key="4">
    <source>
        <dbReference type="ARBA" id="ARBA00023049"/>
    </source>
</evidence>
<dbReference type="InterPro" id="IPR050659">
    <property type="entry name" value="Peptidase_M24B"/>
</dbReference>
<dbReference type="InterPro" id="IPR036005">
    <property type="entry name" value="Creatinase/aminopeptidase-like"/>
</dbReference>
<comment type="similarity">
    <text evidence="5">Belongs to the peptidase M24B family.</text>
</comment>
<accession>A0A2X4UPA0</accession>
<keyword evidence="3 9" id="KW-0378">Hydrolase</keyword>
<dbReference type="EC" id="3.4.-.-" evidence="9"/>
<evidence type="ECO:0000256" key="5">
    <source>
        <dbReference type="RuleBase" id="RU000590"/>
    </source>
</evidence>
<gene>
    <name evidence="8" type="ORF">I6G64_24860</name>
    <name evidence="9" type="ORF">NCTC12961_03145</name>
</gene>
<dbReference type="EMBL" id="LS483469">
    <property type="protein sequence ID" value="SQI40653.1"/>
    <property type="molecule type" value="Genomic_DNA"/>
</dbReference>